<dbReference type="GO" id="GO:0016298">
    <property type="term" value="F:lipase activity"/>
    <property type="evidence" value="ECO:0007669"/>
    <property type="project" value="InterPro"/>
</dbReference>
<feature type="chain" id="PRO_5008133371" description="Lipase domain-containing protein" evidence="5">
    <location>
        <begin position="17"/>
        <end position="309"/>
    </location>
</feature>
<name>A0A182QR96_9DIPT</name>
<keyword evidence="3" id="KW-0964">Secreted</keyword>
<feature type="domain" description="Lipase" evidence="6">
    <location>
        <begin position="50"/>
        <end position="235"/>
    </location>
</feature>
<dbReference type="InterPro" id="IPR013818">
    <property type="entry name" value="Lipase"/>
</dbReference>
<dbReference type="GO" id="GO:0005615">
    <property type="term" value="C:extracellular space"/>
    <property type="evidence" value="ECO:0007669"/>
    <property type="project" value="TreeGrafter"/>
</dbReference>
<dbReference type="VEuPathDB" id="VectorBase:AFAF015287"/>
<dbReference type="GO" id="GO:0017171">
    <property type="term" value="F:serine hydrolase activity"/>
    <property type="evidence" value="ECO:0007669"/>
    <property type="project" value="TreeGrafter"/>
</dbReference>
<evidence type="ECO:0000313" key="7">
    <source>
        <dbReference type="EnsemblMetazoa" id="AFAF015287-PA"/>
    </source>
</evidence>
<dbReference type="Proteomes" id="UP000075886">
    <property type="component" value="Unassembled WGS sequence"/>
</dbReference>
<reference evidence="8" key="1">
    <citation type="submission" date="2014-01" db="EMBL/GenBank/DDBJ databases">
        <title>The Genome Sequence of Anopheles farauti FAR1 (V2).</title>
        <authorList>
            <consortium name="The Broad Institute Genomics Platform"/>
            <person name="Neafsey D.E."/>
            <person name="Besansky N."/>
            <person name="Howell P."/>
            <person name="Walton C."/>
            <person name="Young S.K."/>
            <person name="Zeng Q."/>
            <person name="Gargeya S."/>
            <person name="Fitzgerald M."/>
            <person name="Haas B."/>
            <person name="Abouelleil A."/>
            <person name="Allen A.W."/>
            <person name="Alvarado L."/>
            <person name="Arachchi H.M."/>
            <person name="Berlin A.M."/>
            <person name="Chapman S.B."/>
            <person name="Gainer-Dewar J."/>
            <person name="Goldberg J."/>
            <person name="Griggs A."/>
            <person name="Gujja S."/>
            <person name="Hansen M."/>
            <person name="Howarth C."/>
            <person name="Imamovic A."/>
            <person name="Ireland A."/>
            <person name="Larimer J."/>
            <person name="McCowan C."/>
            <person name="Murphy C."/>
            <person name="Pearson M."/>
            <person name="Poon T.W."/>
            <person name="Priest M."/>
            <person name="Roberts A."/>
            <person name="Saif S."/>
            <person name="Shea T."/>
            <person name="Sisk P."/>
            <person name="Sykes S."/>
            <person name="Wortman J."/>
            <person name="Nusbaum C."/>
            <person name="Birren B."/>
        </authorList>
    </citation>
    <scope>NUCLEOTIDE SEQUENCE [LARGE SCALE GENOMIC DNA]</scope>
    <source>
        <strain evidence="8">FAR1</strain>
    </source>
</reference>
<dbReference type="InterPro" id="IPR029058">
    <property type="entry name" value="AB_hydrolase_fold"/>
</dbReference>
<evidence type="ECO:0000256" key="1">
    <source>
        <dbReference type="ARBA" id="ARBA00004613"/>
    </source>
</evidence>
<dbReference type="PANTHER" id="PTHR11610:SF150">
    <property type="entry name" value="FI01825P-RELATED"/>
    <property type="match status" value="1"/>
</dbReference>
<feature type="signal peptide" evidence="5">
    <location>
        <begin position="1"/>
        <end position="16"/>
    </location>
</feature>
<proteinExistence type="inferred from homology"/>
<sequence length="309" mass="33669">MKSLAVLSLLVASALSGDLPCGPGLIAVPKDADRFECLTVAESNHLESLERSKRFDADGSTRFFLWTQQTAEGVREELQLEDPASLRNSTFDPRNPTRILIHGWFNDWRMESVRGLSRAYLAKGAYNVIGIDWSAGASTILYHAARMRVGAVAATIAKQIRTLLKAGQHPAQIALIGHSLGAHVAGLTGKHFQTEPKLAAIVALDPAGPLFAGDRPAERVDANDAQYVEVIHTNMGLMSHRDAAVRNRAVGRTVVATTEPWSISTDHSSATPELHCTLADAVQRRLLMNSAMEPWPLWEVIPMIASKQK</sequence>
<evidence type="ECO:0000313" key="8">
    <source>
        <dbReference type="Proteomes" id="UP000075886"/>
    </source>
</evidence>
<dbReference type="EMBL" id="AXCN02001073">
    <property type="status" value="NOT_ANNOTATED_CDS"/>
    <property type="molecule type" value="Genomic_DNA"/>
</dbReference>
<evidence type="ECO:0000256" key="3">
    <source>
        <dbReference type="ARBA" id="ARBA00022525"/>
    </source>
</evidence>
<comment type="subcellular location">
    <subcellularLocation>
        <location evidence="1">Secreted</location>
    </subcellularLocation>
</comment>
<dbReference type="PRINTS" id="PR00821">
    <property type="entry name" value="TAGLIPASE"/>
</dbReference>
<organism evidence="7 8">
    <name type="scientific">Anopheles farauti</name>
    <dbReference type="NCBI Taxonomy" id="69004"/>
    <lineage>
        <taxon>Eukaryota</taxon>
        <taxon>Metazoa</taxon>
        <taxon>Ecdysozoa</taxon>
        <taxon>Arthropoda</taxon>
        <taxon>Hexapoda</taxon>
        <taxon>Insecta</taxon>
        <taxon>Pterygota</taxon>
        <taxon>Neoptera</taxon>
        <taxon>Endopterygota</taxon>
        <taxon>Diptera</taxon>
        <taxon>Nematocera</taxon>
        <taxon>Culicoidea</taxon>
        <taxon>Culicidae</taxon>
        <taxon>Anophelinae</taxon>
        <taxon>Anopheles</taxon>
    </lineage>
</organism>
<evidence type="ECO:0000259" key="6">
    <source>
        <dbReference type="Pfam" id="PF00151"/>
    </source>
</evidence>
<dbReference type="PANTHER" id="PTHR11610">
    <property type="entry name" value="LIPASE"/>
    <property type="match status" value="1"/>
</dbReference>
<reference evidence="7" key="2">
    <citation type="submission" date="2020-05" db="UniProtKB">
        <authorList>
            <consortium name="EnsemblMetazoa"/>
        </authorList>
    </citation>
    <scope>IDENTIFICATION</scope>
    <source>
        <strain evidence="7">FAR1</strain>
    </source>
</reference>
<evidence type="ECO:0000256" key="2">
    <source>
        <dbReference type="ARBA" id="ARBA00010701"/>
    </source>
</evidence>
<keyword evidence="8" id="KW-1185">Reference proteome</keyword>
<comment type="similarity">
    <text evidence="2 4">Belongs to the AB hydrolase superfamily. Lipase family.</text>
</comment>
<dbReference type="STRING" id="69004.A0A182QR96"/>
<protein>
    <recommendedName>
        <fullName evidence="6">Lipase domain-containing protein</fullName>
    </recommendedName>
</protein>
<keyword evidence="5" id="KW-0732">Signal</keyword>
<dbReference type="AlphaFoldDB" id="A0A182QR96"/>
<dbReference type="SUPFAM" id="SSF53474">
    <property type="entry name" value="alpha/beta-Hydrolases"/>
    <property type="match status" value="1"/>
</dbReference>
<evidence type="ECO:0000256" key="4">
    <source>
        <dbReference type="RuleBase" id="RU004262"/>
    </source>
</evidence>
<dbReference type="Pfam" id="PF00151">
    <property type="entry name" value="Lipase"/>
    <property type="match status" value="1"/>
</dbReference>
<dbReference type="InterPro" id="IPR000734">
    <property type="entry name" value="TAG_lipase"/>
</dbReference>
<dbReference type="GO" id="GO:0016042">
    <property type="term" value="P:lipid catabolic process"/>
    <property type="evidence" value="ECO:0007669"/>
    <property type="project" value="TreeGrafter"/>
</dbReference>
<dbReference type="Gene3D" id="3.40.50.1820">
    <property type="entry name" value="alpha/beta hydrolase"/>
    <property type="match status" value="1"/>
</dbReference>
<accession>A0A182QR96</accession>
<dbReference type="EnsemblMetazoa" id="AFAF015287-RA">
    <property type="protein sequence ID" value="AFAF015287-PA"/>
    <property type="gene ID" value="AFAF015287"/>
</dbReference>
<evidence type="ECO:0000256" key="5">
    <source>
        <dbReference type="SAM" id="SignalP"/>
    </source>
</evidence>